<sequence>MNESFFERLLLQQQAQLILLIFVFLGKLFTFSESIKLHLGITSSQTWLKITSSILNSLTFLTLFPSPFIRFFKGDKLGIKRFYLLPYSFTLEPIKVHIKKYLELFFDDHYFPAKE</sequence>
<keyword evidence="1" id="KW-0472">Membrane</keyword>
<feature type="transmembrane region" description="Helical" evidence="1">
    <location>
        <begin position="9"/>
        <end position="30"/>
    </location>
</feature>
<reference evidence="2 3" key="1">
    <citation type="submission" date="2014-02" db="EMBL/GenBank/DDBJ databases">
        <title>Draft genome sequence of Lysinibacillus odysseyi NBRC 100172.</title>
        <authorList>
            <person name="Zhang F."/>
            <person name="Wang G."/>
            <person name="Zhang L."/>
        </authorList>
    </citation>
    <scope>NUCLEOTIDE SEQUENCE [LARGE SCALE GENOMIC DNA]</scope>
    <source>
        <strain evidence="2 3">NBRC 100172</strain>
    </source>
</reference>
<gene>
    <name evidence="2" type="ORF">CD32_21290</name>
</gene>
<name>A0A0A3IAX6_9BACI</name>
<feature type="transmembrane region" description="Helical" evidence="1">
    <location>
        <begin position="50"/>
        <end position="72"/>
    </location>
</feature>
<keyword evidence="3" id="KW-1185">Reference proteome</keyword>
<dbReference type="AlphaFoldDB" id="A0A0A3IAX6"/>
<dbReference type="Proteomes" id="UP000030437">
    <property type="component" value="Unassembled WGS sequence"/>
</dbReference>
<accession>A0A0A3IAX6</accession>
<evidence type="ECO:0000313" key="3">
    <source>
        <dbReference type="Proteomes" id="UP000030437"/>
    </source>
</evidence>
<dbReference type="EMBL" id="JPVP01000060">
    <property type="protein sequence ID" value="KGR81854.1"/>
    <property type="molecule type" value="Genomic_DNA"/>
</dbReference>
<keyword evidence="1" id="KW-1133">Transmembrane helix</keyword>
<evidence type="ECO:0000313" key="2">
    <source>
        <dbReference type="EMBL" id="KGR81854.1"/>
    </source>
</evidence>
<proteinExistence type="predicted"/>
<protein>
    <submittedName>
        <fullName evidence="2">Uncharacterized protein</fullName>
    </submittedName>
</protein>
<dbReference type="RefSeq" id="WP_036158847.1">
    <property type="nucleotide sequence ID" value="NZ_BCVX01000007.1"/>
</dbReference>
<organism evidence="2 3">
    <name type="scientific">Lysinibacillus odysseyi 34hs-1 = NBRC 100172</name>
    <dbReference type="NCBI Taxonomy" id="1220589"/>
    <lineage>
        <taxon>Bacteria</taxon>
        <taxon>Bacillati</taxon>
        <taxon>Bacillota</taxon>
        <taxon>Bacilli</taxon>
        <taxon>Bacillales</taxon>
        <taxon>Bacillaceae</taxon>
        <taxon>Lysinibacillus</taxon>
    </lineage>
</organism>
<comment type="caution">
    <text evidence="2">The sequence shown here is derived from an EMBL/GenBank/DDBJ whole genome shotgun (WGS) entry which is preliminary data.</text>
</comment>
<evidence type="ECO:0000256" key="1">
    <source>
        <dbReference type="SAM" id="Phobius"/>
    </source>
</evidence>
<keyword evidence="1" id="KW-0812">Transmembrane</keyword>